<evidence type="ECO:0000313" key="1">
    <source>
        <dbReference type="EMBL" id="GBL99270.1"/>
    </source>
</evidence>
<dbReference type="SUPFAM" id="SSF54001">
    <property type="entry name" value="Cysteine proteinases"/>
    <property type="match status" value="1"/>
</dbReference>
<keyword evidence="2" id="KW-1185">Reference proteome</keyword>
<reference evidence="1 2" key="1">
    <citation type="journal article" date="2019" name="Sci. Rep.">
        <title>Orb-weaving spider Araneus ventricosus genome elucidates the spidroin gene catalogue.</title>
        <authorList>
            <person name="Kono N."/>
            <person name="Nakamura H."/>
            <person name="Ohtoshi R."/>
            <person name="Moran D.A.P."/>
            <person name="Shinohara A."/>
            <person name="Yoshida Y."/>
            <person name="Fujiwara M."/>
            <person name="Mori M."/>
            <person name="Tomita M."/>
            <person name="Arakawa K."/>
        </authorList>
    </citation>
    <scope>NUCLEOTIDE SEQUENCE [LARGE SCALE GENOMIC DNA]</scope>
</reference>
<evidence type="ECO:0008006" key="3">
    <source>
        <dbReference type="Google" id="ProtNLM"/>
    </source>
</evidence>
<name>A0A4Y2C468_ARAVE</name>
<dbReference type="Gene3D" id="3.90.70.80">
    <property type="match status" value="1"/>
</dbReference>
<gene>
    <name evidence="1" type="ORF">AVEN_177306_1</name>
</gene>
<dbReference type="InterPro" id="IPR038765">
    <property type="entry name" value="Papain-like_cys_pep_sf"/>
</dbReference>
<dbReference type="AlphaFoldDB" id="A0A4Y2C468"/>
<dbReference type="EMBL" id="BGPR01000147">
    <property type="protein sequence ID" value="GBL99270.1"/>
    <property type="molecule type" value="Genomic_DNA"/>
</dbReference>
<dbReference type="Proteomes" id="UP000499080">
    <property type="component" value="Unassembled WGS sequence"/>
</dbReference>
<protein>
    <recommendedName>
        <fullName evidence="3">OTU domain-containing protein</fullName>
    </recommendedName>
</protein>
<accession>A0A4Y2C468</accession>
<organism evidence="1 2">
    <name type="scientific">Araneus ventricosus</name>
    <name type="common">Orbweaver spider</name>
    <name type="synonym">Epeira ventricosa</name>
    <dbReference type="NCBI Taxonomy" id="182803"/>
    <lineage>
        <taxon>Eukaryota</taxon>
        <taxon>Metazoa</taxon>
        <taxon>Ecdysozoa</taxon>
        <taxon>Arthropoda</taxon>
        <taxon>Chelicerata</taxon>
        <taxon>Arachnida</taxon>
        <taxon>Araneae</taxon>
        <taxon>Araneomorphae</taxon>
        <taxon>Entelegynae</taxon>
        <taxon>Araneoidea</taxon>
        <taxon>Araneidae</taxon>
        <taxon>Araneus</taxon>
    </lineage>
</organism>
<dbReference type="OrthoDB" id="6095088at2759"/>
<proteinExistence type="predicted"/>
<evidence type="ECO:0000313" key="2">
    <source>
        <dbReference type="Proteomes" id="UP000499080"/>
    </source>
</evidence>
<comment type="caution">
    <text evidence="1">The sequence shown here is derived from an EMBL/GenBank/DDBJ whole genome shotgun (WGS) entry which is preliminary data.</text>
</comment>
<sequence>MGEIIAHIILMSLDMELLIKESFLHVQGDDGHITYLKDVPSDGSCLVRAISFLIYGSEDFHAEIREKVIQNITTIWGLVKFLTILKESVVNKEYKIYYGFMVCSTNLHAVFITASKHRGGMGSADQSWCWPRTRTEGGDSG</sequence>